<keyword evidence="3" id="KW-1185">Reference proteome</keyword>
<protein>
    <submittedName>
        <fullName evidence="2">Uncharacterized protein</fullName>
    </submittedName>
</protein>
<evidence type="ECO:0000256" key="1">
    <source>
        <dbReference type="SAM" id="MobiDB-lite"/>
    </source>
</evidence>
<organism evidence="2 3">
    <name type="scientific">Trichonephila clavata</name>
    <name type="common">Joro spider</name>
    <name type="synonym">Nephila clavata</name>
    <dbReference type="NCBI Taxonomy" id="2740835"/>
    <lineage>
        <taxon>Eukaryota</taxon>
        <taxon>Metazoa</taxon>
        <taxon>Ecdysozoa</taxon>
        <taxon>Arthropoda</taxon>
        <taxon>Chelicerata</taxon>
        <taxon>Arachnida</taxon>
        <taxon>Araneae</taxon>
        <taxon>Araneomorphae</taxon>
        <taxon>Entelegynae</taxon>
        <taxon>Araneoidea</taxon>
        <taxon>Nephilidae</taxon>
        <taxon>Trichonephila</taxon>
    </lineage>
</organism>
<accession>A0A8X6K9Q1</accession>
<dbReference type="EMBL" id="BMAO01000439">
    <property type="protein sequence ID" value="GFQ66934.1"/>
    <property type="molecule type" value="Genomic_DNA"/>
</dbReference>
<name>A0A8X6K9Q1_TRICU</name>
<proteinExistence type="predicted"/>
<evidence type="ECO:0000313" key="3">
    <source>
        <dbReference type="Proteomes" id="UP000887116"/>
    </source>
</evidence>
<sequence>MRHQSSANEDDGLMPDVPGMDDSERK</sequence>
<feature type="region of interest" description="Disordered" evidence="1">
    <location>
        <begin position="1"/>
        <end position="26"/>
    </location>
</feature>
<feature type="non-terminal residue" evidence="2">
    <location>
        <position position="26"/>
    </location>
</feature>
<comment type="caution">
    <text evidence="2">The sequence shown here is derived from an EMBL/GenBank/DDBJ whole genome shotgun (WGS) entry which is preliminary data.</text>
</comment>
<gene>
    <name evidence="2" type="ORF">TNCT_644251</name>
</gene>
<dbReference type="AlphaFoldDB" id="A0A8X6K9Q1"/>
<reference evidence="2" key="1">
    <citation type="submission" date="2020-07" db="EMBL/GenBank/DDBJ databases">
        <title>Multicomponent nature underlies the extraordinary mechanical properties of spider dragline silk.</title>
        <authorList>
            <person name="Kono N."/>
            <person name="Nakamura H."/>
            <person name="Mori M."/>
            <person name="Yoshida Y."/>
            <person name="Ohtoshi R."/>
            <person name="Malay A.D."/>
            <person name="Moran D.A.P."/>
            <person name="Tomita M."/>
            <person name="Numata K."/>
            <person name="Arakawa K."/>
        </authorList>
    </citation>
    <scope>NUCLEOTIDE SEQUENCE</scope>
</reference>
<evidence type="ECO:0000313" key="2">
    <source>
        <dbReference type="EMBL" id="GFQ66934.1"/>
    </source>
</evidence>
<dbReference type="Proteomes" id="UP000887116">
    <property type="component" value="Unassembled WGS sequence"/>
</dbReference>